<gene>
    <name evidence="7" type="ORF">APC1503_1221</name>
    <name evidence="6" type="ORF">GBB40_07420</name>
    <name evidence="5" type="ORF">GBB63_01410</name>
    <name evidence="4" type="ORF">GBB73_01445</name>
    <name evidence="3" type="ORF">GBC97_06395</name>
    <name evidence="2" type="ORF">GBK08_06305</name>
</gene>
<dbReference type="Proteomes" id="UP000461165">
    <property type="component" value="Unassembled WGS sequence"/>
</dbReference>
<evidence type="ECO:0000313" key="4">
    <source>
        <dbReference type="EMBL" id="KAB7339691.1"/>
    </source>
</evidence>
<evidence type="ECO:0000313" key="8">
    <source>
        <dbReference type="Proteomes" id="UP000232654"/>
    </source>
</evidence>
<evidence type="ECO:0000313" key="12">
    <source>
        <dbReference type="Proteomes" id="UP000468842"/>
    </source>
</evidence>
<dbReference type="Proteomes" id="UP000468842">
    <property type="component" value="Unassembled WGS sequence"/>
</dbReference>
<accession>A0A0A1GTL1</accession>
<reference evidence="7 8" key="1">
    <citation type="submission" date="2017-12" db="EMBL/GenBank/DDBJ databases">
        <title>Bifidobacterium longum APC/DPC strains.</title>
        <authorList>
            <person name="Arboleya S."/>
        </authorList>
    </citation>
    <scope>NUCLEOTIDE SEQUENCE [LARGE SCALE GENOMIC DNA]</scope>
    <source>
        <strain evidence="7 8">APC1503</strain>
    </source>
</reference>
<dbReference type="EMBL" id="WDVF01000010">
    <property type="protein sequence ID" value="KAB7135232.1"/>
    <property type="molecule type" value="Genomic_DNA"/>
</dbReference>
<dbReference type="EMBL" id="WDRM01000003">
    <property type="protein sequence ID" value="KAB7339691.1"/>
    <property type="molecule type" value="Genomic_DNA"/>
</dbReference>
<evidence type="ECO:0000313" key="9">
    <source>
        <dbReference type="Proteomes" id="UP000430971"/>
    </source>
</evidence>
<feature type="domain" description="Predicted DNA-binding protein ribbon-helix-helix" evidence="1">
    <location>
        <begin position="9"/>
        <end position="39"/>
    </location>
</feature>
<evidence type="ECO:0000313" key="10">
    <source>
        <dbReference type="Proteomes" id="UP000460881"/>
    </source>
</evidence>
<dbReference type="Proteomes" id="UP000460881">
    <property type="component" value="Unassembled WGS sequence"/>
</dbReference>
<name>A0A0A1GTL1_BIFLN</name>
<evidence type="ECO:0000313" key="13">
    <source>
        <dbReference type="Proteomes" id="UP000478746"/>
    </source>
</evidence>
<dbReference type="EMBL" id="WDRC01000003">
    <property type="protein sequence ID" value="KAB7360520.1"/>
    <property type="molecule type" value="Genomic_DNA"/>
</dbReference>
<dbReference type="InterPro" id="IPR038733">
    <property type="entry name" value="Predicted_DNA_bind_prot_RHH"/>
</dbReference>
<proteinExistence type="predicted"/>
<organism evidence="4 9">
    <name type="scientific">Bifidobacterium longum</name>
    <dbReference type="NCBI Taxonomy" id="216816"/>
    <lineage>
        <taxon>Bacteria</taxon>
        <taxon>Bacillati</taxon>
        <taxon>Actinomycetota</taxon>
        <taxon>Actinomycetes</taxon>
        <taxon>Bifidobacteriales</taxon>
        <taxon>Bifidobacteriaceae</taxon>
        <taxon>Bifidobacterium</taxon>
    </lineage>
</organism>
<evidence type="ECO:0000313" key="3">
    <source>
        <dbReference type="EMBL" id="KAB7135232.1"/>
    </source>
</evidence>
<reference evidence="9 10" key="2">
    <citation type="journal article" date="2019" name="Nat. Med.">
        <title>A library of human gut bacterial isolates paired with longitudinal multiomics data enables mechanistic microbiome research.</title>
        <authorList>
            <person name="Poyet M."/>
            <person name="Groussin M."/>
            <person name="Gibbons S.M."/>
            <person name="Avila-Pacheco J."/>
            <person name="Jiang X."/>
            <person name="Kearney S.M."/>
            <person name="Perrotta A.R."/>
            <person name="Berdy B."/>
            <person name="Zhao S."/>
            <person name="Lieberman T.D."/>
            <person name="Swanson P.K."/>
            <person name="Smith M."/>
            <person name="Roesemann S."/>
            <person name="Alexander J.E."/>
            <person name="Rich S.A."/>
            <person name="Livny J."/>
            <person name="Vlamakis H."/>
            <person name="Clish C."/>
            <person name="Bullock K."/>
            <person name="Deik A."/>
            <person name="Scott J."/>
            <person name="Pierce K.A."/>
            <person name="Xavier R.J."/>
            <person name="Alm E.J."/>
        </authorList>
    </citation>
    <scope>NUCLEOTIDE SEQUENCE [LARGE SCALE GENOMIC DNA]</scope>
    <source>
        <strain evidence="3 11">BIOML-A166</strain>
        <strain evidence="2 13">BIOML-A320</strain>
        <strain evidence="6 12">BIOML-A37</strain>
        <strain evidence="5 10">BIOML-A55</strain>
        <strain evidence="4 9">BIOML-A65</strain>
    </source>
</reference>
<sequence>MRRYSHAFRVLMDQELFNLLAEASTKTGIPKSRFVRYAIQPFSYTELAPGTTDWNDVYRTDPDPEHPLKRGRQLNVMLTGDEYEMLCRAAFKLGIARSAWVRERVYALLCRSYADELSPLTDASIRDNATMLLKELKTKDAGR</sequence>
<dbReference type="EMBL" id="WDQK01000015">
    <property type="protein sequence ID" value="KAB7394788.1"/>
    <property type="molecule type" value="Genomic_DNA"/>
</dbReference>
<dbReference type="Proteomes" id="UP000430971">
    <property type="component" value="Unassembled WGS sequence"/>
</dbReference>
<dbReference type="AlphaFoldDB" id="A0A0A1GTL1"/>
<evidence type="ECO:0000313" key="7">
    <source>
        <dbReference type="EMBL" id="PKC88561.1"/>
    </source>
</evidence>
<dbReference type="Proteomes" id="UP000232654">
    <property type="component" value="Unassembled WGS sequence"/>
</dbReference>
<evidence type="ECO:0000313" key="11">
    <source>
        <dbReference type="Proteomes" id="UP000461165"/>
    </source>
</evidence>
<dbReference type="Pfam" id="PF12651">
    <property type="entry name" value="RHH_3"/>
    <property type="match status" value="1"/>
</dbReference>
<dbReference type="EMBL" id="WEAY01000010">
    <property type="protein sequence ID" value="KAB6837969.1"/>
    <property type="molecule type" value="Genomic_DNA"/>
</dbReference>
<comment type="caution">
    <text evidence="4">The sequence shown here is derived from an EMBL/GenBank/DDBJ whole genome shotgun (WGS) entry which is preliminary data.</text>
</comment>
<dbReference type="EMBL" id="PJDT01000018">
    <property type="protein sequence ID" value="PKC88561.1"/>
    <property type="molecule type" value="Genomic_DNA"/>
</dbReference>
<dbReference type="RefSeq" id="WP_007052707.1">
    <property type="nucleotide sequence ID" value="NZ_AP014658.1"/>
</dbReference>
<evidence type="ECO:0000313" key="6">
    <source>
        <dbReference type="EMBL" id="KAB7394788.1"/>
    </source>
</evidence>
<evidence type="ECO:0000313" key="5">
    <source>
        <dbReference type="EMBL" id="KAB7360520.1"/>
    </source>
</evidence>
<evidence type="ECO:0000313" key="2">
    <source>
        <dbReference type="EMBL" id="KAB6837969.1"/>
    </source>
</evidence>
<evidence type="ECO:0000259" key="1">
    <source>
        <dbReference type="Pfam" id="PF12651"/>
    </source>
</evidence>
<protein>
    <submittedName>
        <fullName evidence="4">Ribbon-helix-helix domain-containing protein</fullName>
    </submittedName>
</protein>
<accession>E5XZ16</accession>
<dbReference type="Proteomes" id="UP000478746">
    <property type="component" value="Unassembled WGS sequence"/>
</dbReference>